<name>A0A1N7PP73_9BACT</name>
<dbReference type="OrthoDB" id="582835at2"/>
<dbReference type="InterPro" id="IPR037401">
    <property type="entry name" value="SnoaL-like"/>
</dbReference>
<gene>
    <name evidence="2" type="ORF">SAMN05421761_11850</name>
</gene>
<sequence>MQDEKRLIVEDYITAYNKFDVEGMVKNLHEEVEFQNISGGKIDFETKGIESFRNQAIAALDYFSSRKQVITNMTLTDTLVQIEIDYEAILKQDFPNGMKKGDCLKLKGKSTFSFEDKLIIKIQDES</sequence>
<keyword evidence="3" id="KW-1185">Reference proteome</keyword>
<evidence type="ECO:0000313" key="3">
    <source>
        <dbReference type="Proteomes" id="UP000186026"/>
    </source>
</evidence>
<proteinExistence type="predicted"/>
<dbReference type="SUPFAM" id="SSF54427">
    <property type="entry name" value="NTF2-like"/>
    <property type="match status" value="1"/>
</dbReference>
<evidence type="ECO:0000313" key="2">
    <source>
        <dbReference type="EMBL" id="SIT12179.1"/>
    </source>
</evidence>
<dbReference type="InterPro" id="IPR032710">
    <property type="entry name" value="NTF2-like_dom_sf"/>
</dbReference>
<dbReference type="AlphaFoldDB" id="A0A1N7PP73"/>
<protein>
    <recommendedName>
        <fullName evidence="1">SnoaL-like domain-containing protein</fullName>
    </recommendedName>
</protein>
<dbReference type="EMBL" id="FTOP01000018">
    <property type="protein sequence ID" value="SIT12179.1"/>
    <property type="molecule type" value="Genomic_DNA"/>
</dbReference>
<dbReference type="Gene3D" id="3.10.450.50">
    <property type="match status" value="1"/>
</dbReference>
<reference evidence="3" key="1">
    <citation type="submission" date="2017-01" db="EMBL/GenBank/DDBJ databases">
        <authorList>
            <person name="Varghese N."/>
            <person name="Submissions S."/>
        </authorList>
    </citation>
    <scope>NUCLEOTIDE SEQUENCE [LARGE SCALE GENOMIC DNA]</scope>
    <source>
        <strain evidence="3">DSM 46698</strain>
    </source>
</reference>
<dbReference type="Pfam" id="PF12680">
    <property type="entry name" value="SnoaL_2"/>
    <property type="match status" value="1"/>
</dbReference>
<dbReference type="RefSeq" id="WP_076502787.1">
    <property type="nucleotide sequence ID" value="NZ_FTOP01000018.1"/>
</dbReference>
<organism evidence="2 3">
    <name type="scientific">Belliella pelovolcani</name>
    <dbReference type="NCBI Taxonomy" id="529505"/>
    <lineage>
        <taxon>Bacteria</taxon>
        <taxon>Pseudomonadati</taxon>
        <taxon>Bacteroidota</taxon>
        <taxon>Cytophagia</taxon>
        <taxon>Cytophagales</taxon>
        <taxon>Cyclobacteriaceae</taxon>
        <taxon>Belliella</taxon>
    </lineage>
</organism>
<dbReference type="Proteomes" id="UP000186026">
    <property type="component" value="Unassembled WGS sequence"/>
</dbReference>
<evidence type="ECO:0000259" key="1">
    <source>
        <dbReference type="Pfam" id="PF12680"/>
    </source>
</evidence>
<feature type="domain" description="SnoaL-like" evidence="1">
    <location>
        <begin position="9"/>
        <end position="120"/>
    </location>
</feature>
<dbReference type="STRING" id="529505.SAMN05421761_11850"/>
<accession>A0A1N7PP73</accession>